<protein>
    <recommendedName>
        <fullName evidence="4">Lactococcin 972 family bacteriocin</fullName>
    </recommendedName>
</protein>
<dbReference type="KEGG" id="tso:IZ6_02740"/>
<dbReference type="Proteomes" id="UP000515317">
    <property type="component" value="Chromosome"/>
</dbReference>
<sequence length="89" mass="9813">MKDTLMFRKAILGLSAAVILGAAIAPSAALAHGGKGKGNGGHHHHKKWHHFEKWSSGYGYGYGGSCWTKAKVWSDYYGDFVWKKVNICY</sequence>
<feature type="signal peptide" evidence="1">
    <location>
        <begin position="1"/>
        <end position="31"/>
    </location>
</feature>
<keyword evidence="1" id="KW-0732">Signal</keyword>
<name>A0A6S6QKX8_9HYPH</name>
<evidence type="ECO:0000313" key="2">
    <source>
        <dbReference type="EMBL" id="BCJ89539.1"/>
    </source>
</evidence>
<evidence type="ECO:0008006" key="4">
    <source>
        <dbReference type="Google" id="ProtNLM"/>
    </source>
</evidence>
<accession>A0A6S6QKX8</accession>
<evidence type="ECO:0000256" key="1">
    <source>
        <dbReference type="SAM" id="SignalP"/>
    </source>
</evidence>
<dbReference type="AlphaFoldDB" id="A0A6S6QKX8"/>
<feature type="chain" id="PRO_5027715921" description="Lactococcin 972 family bacteriocin" evidence="1">
    <location>
        <begin position="32"/>
        <end position="89"/>
    </location>
</feature>
<proteinExistence type="predicted"/>
<dbReference type="EMBL" id="AP023361">
    <property type="protein sequence ID" value="BCJ89539.1"/>
    <property type="molecule type" value="Genomic_DNA"/>
</dbReference>
<gene>
    <name evidence="2" type="ORF">IZ6_02740</name>
</gene>
<evidence type="ECO:0000313" key="3">
    <source>
        <dbReference type="Proteomes" id="UP000515317"/>
    </source>
</evidence>
<reference evidence="2 3" key="1">
    <citation type="submission" date="2020-08" db="EMBL/GenBank/DDBJ databases">
        <title>Genome sequence of Rhizobiales bacterium strain IZ6.</title>
        <authorList>
            <person name="Nakai R."/>
            <person name="Naganuma T."/>
        </authorList>
    </citation>
    <scope>NUCLEOTIDE SEQUENCE [LARGE SCALE GENOMIC DNA]</scope>
    <source>
        <strain evidence="2 3">IZ6</strain>
    </source>
</reference>
<keyword evidence="3" id="KW-1185">Reference proteome</keyword>
<organism evidence="2 3">
    <name type="scientific">Terrihabitans soli</name>
    <dbReference type="NCBI Taxonomy" id="708113"/>
    <lineage>
        <taxon>Bacteria</taxon>
        <taxon>Pseudomonadati</taxon>
        <taxon>Pseudomonadota</taxon>
        <taxon>Alphaproteobacteria</taxon>
        <taxon>Hyphomicrobiales</taxon>
        <taxon>Terrihabitans</taxon>
    </lineage>
</organism>